<dbReference type="Gene3D" id="3.40.630.30">
    <property type="match status" value="1"/>
</dbReference>
<dbReference type="PROSITE" id="PS51186">
    <property type="entry name" value="GNAT"/>
    <property type="match status" value="1"/>
</dbReference>
<evidence type="ECO:0000313" key="3">
    <source>
        <dbReference type="Proteomes" id="UP001473302"/>
    </source>
</evidence>
<dbReference type="Pfam" id="PF00583">
    <property type="entry name" value="Acetyltransf_1"/>
    <property type="match status" value="1"/>
</dbReference>
<dbReference type="EMBL" id="BAABUK010000038">
    <property type="protein sequence ID" value="GAA5817113.1"/>
    <property type="molecule type" value="Genomic_DNA"/>
</dbReference>
<gene>
    <name evidence="2" type="ORF">MFLAVUS_010653</name>
</gene>
<organism evidence="2 3">
    <name type="scientific">Mucor flavus</name>
    <dbReference type="NCBI Taxonomy" id="439312"/>
    <lineage>
        <taxon>Eukaryota</taxon>
        <taxon>Fungi</taxon>
        <taxon>Fungi incertae sedis</taxon>
        <taxon>Mucoromycota</taxon>
        <taxon>Mucoromycotina</taxon>
        <taxon>Mucoromycetes</taxon>
        <taxon>Mucorales</taxon>
        <taxon>Mucorineae</taxon>
        <taxon>Mucoraceae</taxon>
        <taxon>Mucor</taxon>
    </lineage>
</organism>
<comment type="caution">
    <text evidence="2">The sequence shown here is derived from an EMBL/GenBank/DDBJ whole genome shotgun (WGS) entry which is preliminary data.</text>
</comment>
<dbReference type="SUPFAM" id="SSF55729">
    <property type="entry name" value="Acyl-CoA N-acyltransferases (Nat)"/>
    <property type="match status" value="1"/>
</dbReference>
<dbReference type="InterPro" id="IPR016181">
    <property type="entry name" value="Acyl_CoA_acyltransferase"/>
</dbReference>
<dbReference type="Proteomes" id="UP001473302">
    <property type="component" value="Unassembled WGS sequence"/>
</dbReference>
<reference evidence="2 3" key="1">
    <citation type="submission" date="2024-04" db="EMBL/GenBank/DDBJ databases">
        <title>genome sequences of Mucor flavus KT1a and Helicostylum pulchrum KT1b strains isolated from the surface of a dry-aged beef.</title>
        <authorList>
            <person name="Toyotome T."/>
            <person name="Hosono M."/>
            <person name="Torimaru M."/>
            <person name="Fukuda K."/>
            <person name="Mikami N."/>
        </authorList>
    </citation>
    <scope>NUCLEOTIDE SEQUENCE [LARGE SCALE GENOMIC DNA]</scope>
    <source>
        <strain evidence="2 3">KT1a</strain>
    </source>
</reference>
<name>A0ABP9ZDB8_9FUNG</name>
<proteinExistence type="predicted"/>
<dbReference type="CDD" id="cd04301">
    <property type="entry name" value="NAT_SF"/>
    <property type="match status" value="1"/>
</dbReference>
<evidence type="ECO:0000313" key="2">
    <source>
        <dbReference type="EMBL" id="GAA5817113.1"/>
    </source>
</evidence>
<keyword evidence="3" id="KW-1185">Reference proteome</keyword>
<sequence length="176" mass="20685">MLSYCYVKMLDTTNEYIIRRGFESEDEIVADNYYNLWLDMGTRPEDMEDNWKETVIYRIKENRRDLKLCTIVIVNDSQEIVGSAVCQIHSSELLHPDIMKRSVYQAGYLWGVFINPECRNKGLGKKMIKACTEYFKEIGCHEAKLWASNKGKPVYRHEGYTLFDDDCVQEMVLKIK</sequence>
<protein>
    <recommendedName>
        <fullName evidence="1">N-acetyltransferase domain-containing protein</fullName>
    </recommendedName>
</protein>
<accession>A0ABP9ZDB8</accession>
<evidence type="ECO:0000259" key="1">
    <source>
        <dbReference type="PROSITE" id="PS51186"/>
    </source>
</evidence>
<dbReference type="InterPro" id="IPR000182">
    <property type="entry name" value="GNAT_dom"/>
</dbReference>
<feature type="domain" description="N-acetyltransferase" evidence="1">
    <location>
        <begin position="16"/>
        <end position="176"/>
    </location>
</feature>